<sequence length="82" mass="9002">MVNTTAHEDLLKLLAHTRMKTRAAMSDLAIVVIPSDFSVSYHFLALLQGETLTFLWQPDVSPTLTCEAASANAEALAELFRP</sequence>
<evidence type="ECO:0000313" key="2">
    <source>
        <dbReference type="Proteomes" id="UP000269221"/>
    </source>
</evidence>
<gene>
    <name evidence="1" type="ORF">DUI87_15374</name>
</gene>
<name>A0A3M0K3W9_HIRRU</name>
<dbReference type="AlphaFoldDB" id="A0A3M0K3W9"/>
<evidence type="ECO:0000313" key="1">
    <source>
        <dbReference type="EMBL" id="RMC07903.1"/>
    </source>
</evidence>
<dbReference type="Proteomes" id="UP000269221">
    <property type="component" value="Unassembled WGS sequence"/>
</dbReference>
<proteinExistence type="predicted"/>
<reference evidence="1 2" key="1">
    <citation type="submission" date="2018-07" db="EMBL/GenBank/DDBJ databases">
        <title>A high quality draft genome assembly of the barn swallow (H. rustica rustica).</title>
        <authorList>
            <person name="Formenti G."/>
            <person name="Chiara M."/>
            <person name="Poveda L."/>
            <person name="Francoijs K.-J."/>
            <person name="Bonisoli-Alquati A."/>
            <person name="Canova L."/>
            <person name="Gianfranceschi L."/>
            <person name="Horner D.S."/>
            <person name="Saino N."/>
        </authorList>
    </citation>
    <scope>NUCLEOTIDE SEQUENCE [LARGE SCALE GENOMIC DNA]</scope>
    <source>
        <strain evidence="1">Chelidonia</strain>
        <tissue evidence="1">Blood</tissue>
    </source>
</reference>
<organism evidence="1 2">
    <name type="scientific">Hirundo rustica rustica</name>
    <dbReference type="NCBI Taxonomy" id="333673"/>
    <lineage>
        <taxon>Eukaryota</taxon>
        <taxon>Metazoa</taxon>
        <taxon>Chordata</taxon>
        <taxon>Craniata</taxon>
        <taxon>Vertebrata</taxon>
        <taxon>Euteleostomi</taxon>
        <taxon>Archelosauria</taxon>
        <taxon>Archosauria</taxon>
        <taxon>Dinosauria</taxon>
        <taxon>Saurischia</taxon>
        <taxon>Theropoda</taxon>
        <taxon>Coelurosauria</taxon>
        <taxon>Aves</taxon>
        <taxon>Neognathae</taxon>
        <taxon>Neoaves</taxon>
        <taxon>Telluraves</taxon>
        <taxon>Australaves</taxon>
        <taxon>Passeriformes</taxon>
        <taxon>Sylvioidea</taxon>
        <taxon>Hirundinidae</taxon>
        <taxon>Hirundo</taxon>
    </lineage>
</organism>
<accession>A0A3M0K3W9</accession>
<keyword evidence="2" id="KW-1185">Reference proteome</keyword>
<protein>
    <submittedName>
        <fullName evidence="1">Uncharacterized protein</fullName>
    </submittedName>
</protein>
<comment type="caution">
    <text evidence="1">The sequence shown here is derived from an EMBL/GenBank/DDBJ whole genome shotgun (WGS) entry which is preliminary data.</text>
</comment>
<dbReference type="EMBL" id="QRBI01000119">
    <property type="protein sequence ID" value="RMC07903.1"/>
    <property type="molecule type" value="Genomic_DNA"/>
</dbReference>